<reference evidence="2" key="1">
    <citation type="journal article" date="2019" name="Int. J. Syst. Evol. Microbiol.">
        <title>The Global Catalogue of Microorganisms (GCM) 10K type strain sequencing project: providing services to taxonomists for standard genome sequencing and annotation.</title>
        <authorList>
            <consortium name="The Broad Institute Genomics Platform"/>
            <consortium name="The Broad Institute Genome Sequencing Center for Infectious Disease"/>
            <person name="Wu L."/>
            <person name="Ma J."/>
        </authorList>
    </citation>
    <scope>NUCLEOTIDE SEQUENCE [LARGE SCALE GENOMIC DNA]</scope>
    <source>
        <strain evidence="2">JCM 17839</strain>
    </source>
</reference>
<evidence type="ECO:0000313" key="2">
    <source>
        <dbReference type="Proteomes" id="UP001500731"/>
    </source>
</evidence>
<name>A0ABP8P0Y5_9MICO</name>
<proteinExistence type="predicted"/>
<keyword evidence="2" id="KW-1185">Reference proteome</keyword>
<accession>A0ABP8P0Y5</accession>
<organism evidence="1 2">
    <name type="scientific">Microbacterium panaciterrae</name>
    <dbReference type="NCBI Taxonomy" id="985759"/>
    <lineage>
        <taxon>Bacteria</taxon>
        <taxon>Bacillati</taxon>
        <taxon>Actinomycetota</taxon>
        <taxon>Actinomycetes</taxon>
        <taxon>Micrococcales</taxon>
        <taxon>Microbacteriaceae</taxon>
        <taxon>Microbacterium</taxon>
    </lineage>
</organism>
<sequence length="59" mass="6451">MDPGFLLVGLRDIDPRSIVAAIVGLDPDAGPAGRRKLTELDDTGRVRIVNYRVLHETPL</sequence>
<protein>
    <submittedName>
        <fullName evidence="1">Uncharacterized protein</fullName>
    </submittedName>
</protein>
<evidence type="ECO:0000313" key="1">
    <source>
        <dbReference type="EMBL" id="GAA4477424.1"/>
    </source>
</evidence>
<gene>
    <name evidence="1" type="ORF">GCM10023171_00090</name>
</gene>
<dbReference type="EMBL" id="BAABGP010000002">
    <property type="protein sequence ID" value="GAA4477424.1"/>
    <property type="molecule type" value="Genomic_DNA"/>
</dbReference>
<comment type="caution">
    <text evidence="1">The sequence shown here is derived from an EMBL/GenBank/DDBJ whole genome shotgun (WGS) entry which is preliminary data.</text>
</comment>
<dbReference type="Proteomes" id="UP001500731">
    <property type="component" value="Unassembled WGS sequence"/>
</dbReference>